<protein>
    <submittedName>
        <fullName evidence="1">Uncharacterized protein</fullName>
    </submittedName>
</protein>
<proteinExistence type="predicted"/>
<sequence length="199" mass="23602">MMTYRYKPKLVPIRVIKDWQGEDWDVYEEYKTGIGQIIYKGRPYTTTRGSYACILTPELADFIRQNSRQTVMQQLNFSGIKVSRLRKEMNIQREKLVLNHQWAIEHKNELLGDGFEDLHLQYGLSKALVSSYARYLRCYAKVQKPHPQRIENKRWLLANRDLITNSNMTMQQIAEQLKTTRNKIVIARKQLKRLAALER</sequence>
<dbReference type="EMBL" id="WNDP01000002">
    <property type="protein sequence ID" value="KAF1028278.1"/>
    <property type="molecule type" value="Genomic_DNA"/>
</dbReference>
<gene>
    <name evidence="1" type="ORF">GAK29_00158</name>
</gene>
<reference evidence="2" key="1">
    <citation type="journal article" date="2020" name="MBio">
        <title>Horizontal gene transfer to a defensive symbiont with a reduced genome amongst a multipartite beetle microbiome.</title>
        <authorList>
            <person name="Waterworth S.C."/>
            <person name="Florez L.V."/>
            <person name="Rees E.R."/>
            <person name="Hertweck C."/>
            <person name="Kaltenpoth M."/>
            <person name="Kwan J.C."/>
        </authorList>
    </citation>
    <scope>NUCLEOTIDE SEQUENCE [LARGE SCALE GENOMIC DNA]</scope>
</reference>
<dbReference type="AlphaFoldDB" id="A0A833PIC6"/>
<evidence type="ECO:0000313" key="2">
    <source>
        <dbReference type="Proteomes" id="UP000490535"/>
    </source>
</evidence>
<name>A0A833PIC6_ACIBZ</name>
<accession>A0A833PIC6</accession>
<comment type="caution">
    <text evidence="1">The sequence shown here is derived from an EMBL/GenBank/DDBJ whole genome shotgun (WGS) entry which is preliminary data.</text>
</comment>
<organism evidence="1 2">
    <name type="scientific">Acinetobacter bereziniae</name>
    <name type="common">Acinetobacter genomosp. 10</name>
    <dbReference type="NCBI Taxonomy" id="106648"/>
    <lineage>
        <taxon>Bacteria</taxon>
        <taxon>Pseudomonadati</taxon>
        <taxon>Pseudomonadota</taxon>
        <taxon>Gammaproteobacteria</taxon>
        <taxon>Moraxellales</taxon>
        <taxon>Moraxellaceae</taxon>
        <taxon>Acinetobacter</taxon>
    </lineage>
</organism>
<evidence type="ECO:0000313" key="1">
    <source>
        <dbReference type="EMBL" id="KAF1028278.1"/>
    </source>
</evidence>
<dbReference type="Proteomes" id="UP000490535">
    <property type="component" value="Unassembled WGS sequence"/>
</dbReference>